<sequence>MSSDNTKEAETASANGHSASPDLTKSSATTDRQDGAPKSKTSWSSKIQALWAKTGIDKRTYMSLFKGALAPTISLALFQSTAFANYYTTLGYLVIIMTVLPVVIMPRAKFIQTMFINTLFTCVGAALALLALYCSVTARINSVGYHGPGTGGPGTSGTPADGASTALYNSSGSAVAGLWLFVQIYIISVVRGKKPQYTIPCILWAVFANVAMTYGPQFSTMAQAEAFTKKLIIAFLTGFGIATGVSLLVFPLTSRQVVFKQMTAYLNSLRGATKANTKYLHSLEDTDMFAAQRTNTAGEKPPRSKEAQEFKTAVQGLAALHAKLGADLPFAKREVAMGKLGPDDIQECFRLFRLVMIPMLSMSSLSDIFERLAEDRGWDRAVDLSHAKLDEAHNDDEKIRIEAINEWHELMRQLRQPFDMISKTIDDGLHHVLLTLQLEKPPRKGSDVEADGNEPRPGEKAFTAYFEGKYWEFMESKKTMLRGWCHVHGIELPEDFFHNTDQADFEAPKWMQEGILSEPHRRLRRQLFLCLYIEFLLITMSKRLHTLMVTVDSFRDSGKLSKTRLVVPGYKRLRKWFLALFHDNEDSHGDDDIHTDGHNTQVHLGDAYKKRKDPEHLPPQNAWEHFGNQFRKIAHFFRSPASSFGFRVACATFSIAVINYLSDTQVFFTKQRLFWAQIMVSISMSPTAGQSLRNFILRILGTAAAMIAAWIAWYIVDGQTAGVIVFFFIMIHGGVYILLKYPQYTPVGMISQVTLSLIIGYELQVRKVGVQVATSNGQAYYPIYELGPIRLATVCAGLFVGWIWTIFPYPISEHNQIRKNLASALYLLANYYSVTHETVRLRLRDELGDMSSKDSPGRKLEKSRNKIYSKANLTIQGLRAQSEFLKFDIPVGGKFPREQYQELVVYLQSILNFMSLVSLASYSFTELRQEGTDDSLRWLHDFQRLVGDANMTSEQVTTLLSLMSASVSGGQALPPYLRVPEPWLLASKLDSMDRDILSVRHIAEPGYASFAVVQIGTKFIHDDLRRLVAGVKELVGELDFSYHIVSTTDPNRESDETLVYTRTNTADSRMKMD</sequence>
<evidence type="ECO:0000256" key="2">
    <source>
        <dbReference type="ARBA" id="ARBA00022692"/>
    </source>
</evidence>
<evidence type="ECO:0000259" key="7">
    <source>
        <dbReference type="Pfam" id="PF10334"/>
    </source>
</evidence>
<protein>
    <recommendedName>
        <fullName evidence="12">ER transporter 6TM N-terminal domain-containing protein</fullName>
    </recommendedName>
</protein>
<feature type="transmembrane region" description="Helical" evidence="6">
    <location>
        <begin position="171"/>
        <end position="190"/>
    </location>
</feature>
<dbReference type="PANTHER" id="PTHR37994">
    <property type="entry name" value="ARAE_2_N DOMAIN-CONTAINING PROTEIN-RELATED"/>
    <property type="match status" value="1"/>
</dbReference>
<evidence type="ECO:0000256" key="6">
    <source>
        <dbReference type="SAM" id="Phobius"/>
    </source>
</evidence>
<feature type="transmembrane region" description="Helical" evidence="6">
    <location>
        <begin position="723"/>
        <end position="739"/>
    </location>
</feature>
<evidence type="ECO:0000259" key="9">
    <source>
        <dbReference type="Pfam" id="PF13515"/>
    </source>
</evidence>
<keyword evidence="2 6" id="KW-0812">Transmembrane</keyword>
<feature type="domain" description="DUF2421" evidence="7">
    <location>
        <begin position="808"/>
        <end position="1037"/>
    </location>
</feature>
<comment type="subcellular location">
    <subcellularLocation>
        <location evidence="1">Membrane</location>
        <topology evidence="1">Multi-pass membrane protein</topology>
    </subcellularLocation>
</comment>
<dbReference type="InterPro" id="IPR049453">
    <property type="entry name" value="Memb_transporter_dom"/>
</dbReference>
<feature type="compositionally biased region" description="Basic and acidic residues" evidence="5">
    <location>
        <begin position="1"/>
        <end position="10"/>
    </location>
</feature>
<evidence type="ECO:0000313" key="10">
    <source>
        <dbReference type="EMBL" id="KAK4505501.1"/>
    </source>
</evidence>
<evidence type="ECO:0000256" key="1">
    <source>
        <dbReference type="ARBA" id="ARBA00004141"/>
    </source>
</evidence>
<proteinExistence type="predicted"/>
<name>A0ABR0EV49_ZASCE</name>
<keyword evidence="3 6" id="KW-1133">Transmembrane helix</keyword>
<evidence type="ECO:0000256" key="4">
    <source>
        <dbReference type="ARBA" id="ARBA00023136"/>
    </source>
</evidence>
<accession>A0ABR0EV49</accession>
<keyword evidence="11" id="KW-1185">Reference proteome</keyword>
<feature type="transmembrane region" description="Helical" evidence="6">
    <location>
        <begin position="116"/>
        <end position="138"/>
    </location>
</feature>
<feature type="domain" description="Putative ER transporter 6TM N-terminal" evidence="8">
    <location>
        <begin position="50"/>
        <end position="420"/>
    </location>
</feature>
<evidence type="ECO:0000313" key="11">
    <source>
        <dbReference type="Proteomes" id="UP001305779"/>
    </source>
</evidence>
<evidence type="ECO:0008006" key="12">
    <source>
        <dbReference type="Google" id="ProtNLM"/>
    </source>
</evidence>
<dbReference type="PANTHER" id="PTHR37994:SF4">
    <property type="entry name" value="ER TRANSPORTER 6TM N-TERMINAL DOMAIN-CONTAINING PROTEIN-RELATED"/>
    <property type="match status" value="1"/>
</dbReference>
<dbReference type="InterPro" id="IPR018823">
    <property type="entry name" value="ArAE_2_N"/>
</dbReference>
<feature type="transmembrane region" description="Helical" evidence="6">
    <location>
        <begin position="197"/>
        <end position="219"/>
    </location>
</feature>
<feature type="transmembrane region" description="Helical" evidence="6">
    <location>
        <begin position="644"/>
        <end position="661"/>
    </location>
</feature>
<dbReference type="Proteomes" id="UP001305779">
    <property type="component" value="Unassembled WGS sequence"/>
</dbReference>
<feature type="domain" description="Integral membrane bound transporter" evidence="9">
    <location>
        <begin position="667"/>
        <end position="804"/>
    </location>
</feature>
<reference evidence="10 11" key="1">
    <citation type="journal article" date="2023" name="G3 (Bethesda)">
        <title>A chromosome-level genome assembly of Zasmidium syzygii isolated from banana leaves.</title>
        <authorList>
            <person name="van Westerhoven A.C."/>
            <person name="Mehrabi R."/>
            <person name="Talebi R."/>
            <person name="Steentjes M.B.F."/>
            <person name="Corcolon B."/>
            <person name="Chong P.A."/>
            <person name="Kema G.H.J."/>
            <person name="Seidl M.F."/>
        </authorList>
    </citation>
    <scope>NUCLEOTIDE SEQUENCE [LARGE SCALE GENOMIC DNA]</scope>
    <source>
        <strain evidence="10 11">P124</strain>
    </source>
</reference>
<keyword evidence="4 6" id="KW-0472">Membrane</keyword>
<dbReference type="Pfam" id="PF10334">
    <property type="entry name" value="BRE4"/>
    <property type="match status" value="1"/>
</dbReference>
<evidence type="ECO:0000256" key="5">
    <source>
        <dbReference type="SAM" id="MobiDB-lite"/>
    </source>
</evidence>
<dbReference type="Pfam" id="PF10337">
    <property type="entry name" value="ArAE_2_N"/>
    <property type="match status" value="1"/>
</dbReference>
<dbReference type="EMBL" id="JAXOVC010000002">
    <property type="protein sequence ID" value="KAK4505501.1"/>
    <property type="molecule type" value="Genomic_DNA"/>
</dbReference>
<feature type="transmembrane region" description="Helical" evidence="6">
    <location>
        <begin position="84"/>
        <end position="104"/>
    </location>
</feature>
<dbReference type="Pfam" id="PF13515">
    <property type="entry name" value="FUSC_2"/>
    <property type="match status" value="1"/>
</dbReference>
<dbReference type="InterPro" id="IPR018820">
    <property type="entry name" value="BRE4-related_DUF2421"/>
</dbReference>
<feature type="compositionally biased region" description="Polar residues" evidence="5">
    <location>
        <begin position="12"/>
        <end position="30"/>
    </location>
</feature>
<evidence type="ECO:0000256" key="3">
    <source>
        <dbReference type="ARBA" id="ARBA00022989"/>
    </source>
</evidence>
<evidence type="ECO:0000259" key="8">
    <source>
        <dbReference type="Pfam" id="PF10337"/>
    </source>
</evidence>
<feature type="transmembrane region" description="Helical" evidence="6">
    <location>
        <begin position="231"/>
        <end position="252"/>
    </location>
</feature>
<organism evidence="10 11">
    <name type="scientific">Zasmidium cellare</name>
    <name type="common">Wine cellar mold</name>
    <name type="synonym">Racodium cellare</name>
    <dbReference type="NCBI Taxonomy" id="395010"/>
    <lineage>
        <taxon>Eukaryota</taxon>
        <taxon>Fungi</taxon>
        <taxon>Dikarya</taxon>
        <taxon>Ascomycota</taxon>
        <taxon>Pezizomycotina</taxon>
        <taxon>Dothideomycetes</taxon>
        <taxon>Dothideomycetidae</taxon>
        <taxon>Mycosphaerellales</taxon>
        <taxon>Mycosphaerellaceae</taxon>
        <taxon>Zasmidium</taxon>
    </lineage>
</organism>
<feature type="region of interest" description="Disordered" evidence="5">
    <location>
        <begin position="1"/>
        <end position="41"/>
    </location>
</feature>
<feature type="transmembrane region" description="Helical" evidence="6">
    <location>
        <begin position="695"/>
        <end position="716"/>
    </location>
</feature>
<gene>
    <name evidence="10" type="ORF">PRZ48_003464</name>
</gene>
<comment type="caution">
    <text evidence="10">The sequence shown here is derived from an EMBL/GenBank/DDBJ whole genome shotgun (WGS) entry which is preliminary data.</text>
</comment>
<feature type="transmembrane region" description="Helical" evidence="6">
    <location>
        <begin position="789"/>
        <end position="809"/>
    </location>
</feature>